<evidence type="ECO:0000313" key="3">
    <source>
        <dbReference type="Proteomes" id="UP000789901"/>
    </source>
</evidence>
<dbReference type="Pfam" id="PF10551">
    <property type="entry name" value="MULE"/>
    <property type="match status" value="1"/>
</dbReference>
<evidence type="ECO:0000313" key="2">
    <source>
        <dbReference type="EMBL" id="CAG8827032.1"/>
    </source>
</evidence>
<dbReference type="InterPro" id="IPR018289">
    <property type="entry name" value="MULE_transposase_dom"/>
</dbReference>
<reference evidence="2 3" key="1">
    <citation type="submission" date="2021-06" db="EMBL/GenBank/DDBJ databases">
        <authorList>
            <person name="Kallberg Y."/>
            <person name="Tangrot J."/>
            <person name="Rosling A."/>
        </authorList>
    </citation>
    <scope>NUCLEOTIDE SEQUENCE [LARGE SCALE GENOMIC DNA]</scope>
    <source>
        <strain evidence="2 3">120-4 pot B 10/14</strain>
    </source>
</reference>
<feature type="domain" description="MULE transposase" evidence="1">
    <location>
        <begin position="37"/>
        <end position="124"/>
    </location>
</feature>
<dbReference type="EMBL" id="CAJVQB010039126">
    <property type="protein sequence ID" value="CAG8827032.1"/>
    <property type="molecule type" value="Genomic_DNA"/>
</dbReference>
<proteinExistence type="predicted"/>
<dbReference type="Proteomes" id="UP000789901">
    <property type="component" value="Unassembled WGS sequence"/>
</dbReference>
<gene>
    <name evidence="2" type="ORF">GMARGA_LOCUS29285</name>
</gene>
<feature type="non-terminal residue" evidence="2">
    <location>
        <position position="132"/>
    </location>
</feature>
<keyword evidence="3" id="KW-1185">Reference proteome</keyword>
<sequence length="132" mass="15084">MPSQSKNLDDINIPNLLSSTLSGEDFLVRDSTVPTIFHQLYTIHAPIGIGNNLRVLLLVYVLMTKKPEELYRALFQDLIEFAKENSISLRPTTILTDFELVAINISRIEFPNVKNKGCLFHLEQSGWRKIQN</sequence>
<evidence type="ECO:0000259" key="1">
    <source>
        <dbReference type="Pfam" id="PF10551"/>
    </source>
</evidence>
<accession>A0ABN7WEK3</accession>
<organism evidence="2 3">
    <name type="scientific">Gigaspora margarita</name>
    <dbReference type="NCBI Taxonomy" id="4874"/>
    <lineage>
        <taxon>Eukaryota</taxon>
        <taxon>Fungi</taxon>
        <taxon>Fungi incertae sedis</taxon>
        <taxon>Mucoromycota</taxon>
        <taxon>Glomeromycotina</taxon>
        <taxon>Glomeromycetes</taxon>
        <taxon>Diversisporales</taxon>
        <taxon>Gigasporaceae</taxon>
        <taxon>Gigaspora</taxon>
    </lineage>
</organism>
<protein>
    <submittedName>
        <fullName evidence="2">44213_t:CDS:1</fullName>
    </submittedName>
</protein>
<name>A0ABN7WEK3_GIGMA</name>
<comment type="caution">
    <text evidence="2">The sequence shown here is derived from an EMBL/GenBank/DDBJ whole genome shotgun (WGS) entry which is preliminary data.</text>
</comment>